<dbReference type="PANTHER" id="PTHR36511">
    <property type="entry name" value="MERR FAMILY BACTERIAL REGULATORY PROTEIN"/>
    <property type="match status" value="1"/>
</dbReference>
<dbReference type="InterPro" id="IPR052359">
    <property type="entry name" value="HTH-type_reg/antitoxin"/>
</dbReference>
<evidence type="ECO:0000313" key="5">
    <source>
        <dbReference type="EMBL" id="TFV10322.1"/>
    </source>
</evidence>
<dbReference type="OrthoDB" id="9799384at2"/>
<dbReference type="CDD" id="cd00093">
    <property type="entry name" value="HTH_XRE"/>
    <property type="match status" value="1"/>
</dbReference>
<gene>
    <name evidence="5" type="ORF">E4T80_05955</name>
</gene>
<sequence length="111" mass="12144">MKEVTKDWDVNAMATAVVADDPDAIAIHGELIEALNDMKAGRYAKAFEVELSPIAETRHKTGLSQRLFAERLGISVNTLKSWEQGKRQPSGSASALIKLITKRPELIAELA</sequence>
<dbReference type="PROSITE" id="PS50943">
    <property type="entry name" value="HTH_CROC1"/>
    <property type="match status" value="1"/>
</dbReference>
<dbReference type="PANTHER" id="PTHR36511:SF4">
    <property type="entry name" value="ANTITOXIN MQSA"/>
    <property type="match status" value="1"/>
</dbReference>
<dbReference type="Gene3D" id="1.10.260.40">
    <property type="entry name" value="lambda repressor-like DNA-binding domains"/>
    <property type="match status" value="1"/>
</dbReference>
<keyword evidence="3" id="KW-0804">Transcription</keyword>
<accession>A0A4Y9JYI8</accession>
<keyword evidence="2" id="KW-0238">DNA-binding</keyword>
<evidence type="ECO:0000259" key="4">
    <source>
        <dbReference type="PROSITE" id="PS50943"/>
    </source>
</evidence>
<evidence type="ECO:0000256" key="1">
    <source>
        <dbReference type="ARBA" id="ARBA00023015"/>
    </source>
</evidence>
<reference evidence="5 6" key="1">
    <citation type="submission" date="2019-03" db="EMBL/GenBank/DDBJ databases">
        <title>Diversity of the mouse oral microbiome.</title>
        <authorList>
            <person name="Joseph S."/>
            <person name="Aduse-Opoku J."/>
            <person name="Curtis M."/>
            <person name="Wade W."/>
            <person name="Hashim A."/>
        </authorList>
    </citation>
    <scope>NUCLEOTIDE SEQUENCE [LARGE SCALE GENOMIC DNA]</scope>
    <source>
        <strain evidence="5 6">WT12</strain>
    </source>
</reference>
<dbReference type="AlphaFoldDB" id="A0A4Y9JYI8"/>
<comment type="caution">
    <text evidence="5">The sequence shown here is derived from an EMBL/GenBank/DDBJ whole genome shotgun (WGS) entry which is preliminary data.</text>
</comment>
<organism evidence="5 6">
    <name type="scientific">Muribacter muris</name>
    <dbReference type="NCBI Taxonomy" id="67855"/>
    <lineage>
        <taxon>Bacteria</taxon>
        <taxon>Pseudomonadati</taxon>
        <taxon>Pseudomonadota</taxon>
        <taxon>Gammaproteobacteria</taxon>
        <taxon>Pasteurellales</taxon>
        <taxon>Pasteurellaceae</taxon>
        <taxon>Muribacter</taxon>
    </lineage>
</organism>
<dbReference type="Pfam" id="PF15731">
    <property type="entry name" value="MqsA_antitoxin"/>
    <property type="match status" value="1"/>
</dbReference>
<dbReference type="Proteomes" id="UP000297396">
    <property type="component" value="Unassembled WGS sequence"/>
</dbReference>
<dbReference type="InterPro" id="IPR001387">
    <property type="entry name" value="Cro/C1-type_HTH"/>
</dbReference>
<dbReference type="SUPFAM" id="SSF47413">
    <property type="entry name" value="lambda repressor-like DNA-binding domains"/>
    <property type="match status" value="1"/>
</dbReference>
<dbReference type="GO" id="GO:0003677">
    <property type="term" value="F:DNA binding"/>
    <property type="evidence" value="ECO:0007669"/>
    <property type="project" value="UniProtKB-KW"/>
</dbReference>
<keyword evidence="1" id="KW-0805">Transcription regulation</keyword>
<name>A0A4Y9JYI8_9PAST</name>
<proteinExistence type="predicted"/>
<evidence type="ECO:0000313" key="6">
    <source>
        <dbReference type="Proteomes" id="UP000297396"/>
    </source>
</evidence>
<feature type="domain" description="HTH cro/C1-type" evidence="4">
    <location>
        <begin position="54"/>
        <end position="107"/>
    </location>
</feature>
<dbReference type="EMBL" id="SPPA01000011">
    <property type="protein sequence ID" value="TFV10322.1"/>
    <property type="molecule type" value="Genomic_DNA"/>
</dbReference>
<dbReference type="InterPro" id="IPR010982">
    <property type="entry name" value="Lambda_DNA-bd_dom_sf"/>
</dbReference>
<evidence type="ECO:0000256" key="2">
    <source>
        <dbReference type="ARBA" id="ARBA00023125"/>
    </source>
</evidence>
<evidence type="ECO:0000256" key="3">
    <source>
        <dbReference type="ARBA" id="ARBA00023163"/>
    </source>
</evidence>
<protein>
    <submittedName>
        <fullName evidence="5">Helix-turn-helix domain-containing protein</fullName>
    </submittedName>
</protein>
<dbReference type="InterPro" id="IPR032758">
    <property type="entry name" value="MqsA/HigA-2"/>
</dbReference>